<reference evidence="1 2" key="1">
    <citation type="submission" date="2023-04" db="EMBL/GenBank/DDBJ databases">
        <title>Forest soil microbial communities from Buena Vista Peninsula, Colon Province, Panama.</title>
        <authorList>
            <person name="Bouskill N."/>
        </authorList>
    </citation>
    <scope>NUCLEOTIDE SEQUENCE [LARGE SCALE GENOMIC DNA]</scope>
    <source>
        <strain evidence="1 2">AC80</strain>
    </source>
</reference>
<keyword evidence="2" id="KW-1185">Reference proteome</keyword>
<dbReference type="EMBL" id="JARXVE010000001">
    <property type="protein sequence ID" value="MDH6194129.1"/>
    <property type="molecule type" value="Genomic_DNA"/>
</dbReference>
<organism evidence="1 2">
    <name type="scientific">Mycolicibacterium frederiksbergense</name>
    <dbReference type="NCBI Taxonomy" id="117567"/>
    <lineage>
        <taxon>Bacteria</taxon>
        <taxon>Bacillati</taxon>
        <taxon>Actinomycetota</taxon>
        <taxon>Actinomycetes</taxon>
        <taxon>Mycobacteriales</taxon>
        <taxon>Mycobacteriaceae</taxon>
        <taxon>Mycolicibacterium</taxon>
    </lineage>
</organism>
<sequence length="235" mass="25092">MDCVTIAERLTALLDLRHRPIGLAFVDQPPQGVAQSSRPVPSACTFWRQAEQAVFYASAEQHFNCPIGAMVMGFTLPPTVRQQLSELVQSMCDARYLGADEAAGIPSADHSSAGIVYGPLSQLPLEPDLVLTWLNVNQAMLYAEAAGRAAWTGVHIDVTGRPGCAALPRALQNNQPGMSMGCAGMRTFTTIGDDMNLAVIPGHTLARFVDELAQTVNANATMRSFYSAQKAAVTG</sequence>
<dbReference type="Pfam" id="PF02596">
    <property type="entry name" value="DUF169"/>
    <property type="match status" value="1"/>
</dbReference>
<evidence type="ECO:0000313" key="2">
    <source>
        <dbReference type="Proteomes" id="UP001160130"/>
    </source>
</evidence>
<protein>
    <submittedName>
        <fullName evidence="1">Uncharacterized protein (DUF169 family)</fullName>
    </submittedName>
</protein>
<evidence type="ECO:0000313" key="1">
    <source>
        <dbReference type="EMBL" id="MDH6194129.1"/>
    </source>
</evidence>
<proteinExistence type="predicted"/>
<name>A0ABT6KTT9_9MYCO</name>
<accession>A0ABT6KTT9</accession>
<dbReference type="Proteomes" id="UP001160130">
    <property type="component" value="Unassembled WGS sequence"/>
</dbReference>
<dbReference type="PANTHER" id="PTHR37954:SF3">
    <property type="entry name" value="DUF169 DOMAIN-CONTAINING PROTEIN"/>
    <property type="match status" value="1"/>
</dbReference>
<comment type="caution">
    <text evidence="1">The sequence shown here is derived from an EMBL/GenBank/DDBJ whole genome shotgun (WGS) entry which is preliminary data.</text>
</comment>
<gene>
    <name evidence="1" type="ORF">M2272_000750</name>
</gene>
<dbReference type="RefSeq" id="WP_280830772.1">
    <property type="nucleotide sequence ID" value="NZ_JARXVE010000001.1"/>
</dbReference>
<dbReference type="InterPro" id="IPR003748">
    <property type="entry name" value="DUF169"/>
</dbReference>
<dbReference type="PANTHER" id="PTHR37954">
    <property type="entry name" value="BLL4979 PROTEIN"/>
    <property type="match status" value="1"/>
</dbReference>